<evidence type="ECO:0000313" key="6">
    <source>
        <dbReference type="Proteomes" id="UP000748752"/>
    </source>
</evidence>
<protein>
    <recommendedName>
        <fullName evidence="4">Trehalose 6-phosphate phosphatase</fullName>
        <ecNumber evidence="4">3.1.3.12</ecNumber>
    </recommendedName>
</protein>
<dbReference type="Pfam" id="PF00702">
    <property type="entry name" value="Hydrolase"/>
    <property type="match status" value="1"/>
</dbReference>
<evidence type="ECO:0000313" key="5">
    <source>
        <dbReference type="EMBL" id="MBK1632673.1"/>
    </source>
</evidence>
<comment type="catalytic activity">
    <reaction evidence="4">
        <text>alpha,alpha-trehalose 6-phosphate + H2O = alpha,alpha-trehalose + phosphate</text>
        <dbReference type="Rhea" id="RHEA:23420"/>
        <dbReference type="ChEBI" id="CHEBI:15377"/>
        <dbReference type="ChEBI" id="CHEBI:16551"/>
        <dbReference type="ChEBI" id="CHEBI:43474"/>
        <dbReference type="ChEBI" id="CHEBI:58429"/>
        <dbReference type="EC" id="3.1.3.12"/>
    </reaction>
</comment>
<proteinExistence type="inferred from homology"/>
<comment type="similarity">
    <text evidence="2 4">Belongs to the trehalose phosphatase family.</text>
</comment>
<evidence type="ECO:0000256" key="4">
    <source>
        <dbReference type="RuleBase" id="RU361117"/>
    </source>
</evidence>
<dbReference type="EC" id="3.1.3.12" evidence="4"/>
<comment type="cofactor">
    <cofactor evidence="4">
        <name>Mg(2+)</name>
        <dbReference type="ChEBI" id="CHEBI:18420"/>
    </cofactor>
</comment>
<dbReference type="SFLD" id="SFLDG01129">
    <property type="entry name" value="C1.5:_HAD__Beta-PGM__Phosphata"/>
    <property type="match status" value="1"/>
</dbReference>
<dbReference type="Pfam" id="PF02358">
    <property type="entry name" value="Trehalose_PPase"/>
    <property type="match status" value="1"/>
</dbReference>
<dbReference type="NCBIfam" id="TIGR01484">
    <property type="entry name" value="HAD-SF-IIB"/>
    <property type="match status" value="1"/>
</dbReference>
<comment type="caution">
    <text evidence="5">The sequence shown here is derived from an EMBL/GenBank/DDBJ whole genome shotgun (WGS) entry which is preliminary data.</text>
</comment>
<keyword evidence="6" id="KW-1185">Reference proteome</keyword>
<dbReference type="InterPro" id="IPR003337">
    <property type="entry name" value="Trehalose_PPase"/>
</dbReference>
<dbReference type="PANTHER" id="PTHR43768">
    <property type="entry name" value="TREHALOSE 6-PHOSPHATE PHOSPHATASE"/>
    <property type="match status" value="1"/>
</dbReference>
<name>A0ABS1CL66_9GAMM</name>
<comment type="pathway">
    <text evidence="1 4">Glycan biosynthesis; trehalose biosynthesis.</text>
</comment>
<organism evidence="5 6">
    <name type="scientific">Thiohalocapsa halophila</name>
    <dbReference type="NCBI Taxonomy" id="69359"/>
    <lineage>
        <taxon>Bacteria</taxon>
        <taxon>Pseudomonadati</taxon>
        <taxon>Pseudomonadota</taxon>
        <taxon>Gammaproteobacteria</taxon>
        <taxon>Chromatiales</taxon>
        <taxon>Chromatiaceae</taxon>
        <taxon>Thiohalocapsa</taxon>
    </lineage>
</organism>
<dbReference type="NCBIfam" id="TIGR00685">
    <property type="entry name" value="T6PP"/>
    <property type="match status" value="1"/>
</dbReference>
<dbReference type="EMBL" id="NRRV01000054">
    <property type="protein sequence ID" value="MBK1632673.1"/>
    <property type="molecule type" value="Genomic_DNA"/>
</dbReference>
<dbReference type="RefSeq" id="WP_200240430.1">
    <property type="nucleotide sequence ID" value="NZ_NRRV01000054.1"/>
</dbReference>
<dbReference type="InterPro" id="IPR036412">
    <property type="entry name" value="HAD-like_sf"/>
</dbReference>
<gene>
    <name evidence="5" type="primary">otsB</name>
    <name evidence="5" type="ORF">CKO31_18375</name>
</gene>
<dbReference type="NCBIfam" id="TIGR01509">
    <property type="entry name" value="HAD-SF-IA-v3"/>
    <property type="match status" value="1"/>
</dbReference>
<dbReference type="InterPro" id="IPR006379">
    <property type="entry name" value="HAD-SF_hydro_IIB"/>
</dbReference>
<dbReference type="Gene3D" id="3.30.70.1020">
    <property type="entry name" value="Trehalose-6-phosphate phosphatase related protein, domain 2"/>
    <property type="match status" value="1"/>
</dbReference>
<dbReference type="InterPro" id="IPR006439">
    <property type="entry name" value="HAD-SF_hydro_IA"/>
</dbReference>
<dbReference type="SFLD" id="SFLDS00003">
    <property type="entry name" value="Haloacid_Dehalogenase"/>
    <property type="match status" value="1"/>
</dbReference>
<dbReference type="Gene3D" id="3.40.50.1000">
    <property type="entry name" value="HAD superfamily/HAD-like"/>
    <property type="match status" value="2"/>
</dbReference>
<evidence type="ECO:0000256" key="1">
    <source>
        <dbReference type="ARBA" id="ARBA00005199"/>
    </source>
</evidence>
<accession>A0ABS1CL66</accession>
<dbReference type="Gene3D" id="1.10.150.240">
    <property type="entry name" value="Putative phosphatase, domain 2"/>
    <property type="match status" value="1"/>
</dbReference>
<sequence length="519" mass="56289">MSEPAPATLSRTRLDAVLFDLDGVVTRTAQVHAAAWKDLFDAYLRERAPHEGEDHSPFDDQRDYRRYVDGKPRVKGVKHFLAARGIDLPLGEPSDPPEEETLWGLGNRKNQRFRSTLSEQGVARYDCAVDLLHRLRETGFRTAVVTASKNCDLILEEAGLADLFDARVDGVEAERLELAGKPDADTFLEAAARLHCEPARTAVLEDAVAGVRAARRGAFGLVVGVDRGGARDSLREAGADLVVGDLCGVKVTAEATDPPPLLAESGPLLRRLAERRPALFLDYDGTLTPIVERPEDALLAPAMRAALRAAAEVMPVAIISGRDLDDVQALVDLREIIYAGSHGFDIRGPDIALEQPEGVDALDDLTRAADTLEARLADIDGAQVERKRFAVAVHYRRVADDQVARVEDAVTAAADRAPNLRRTGGKKIFELRPDIDWDKGRAVTWLLEKLGLEGPDVLPIYVGDDDTDEDAFRALAKQGGIGILVAAQDQPSAAAWRLADPDAVRELLASLTAAEADAR</sequence>
<dbReference type="InterPro" id="IPR044651">
    <property type="entry name" value="OTSB-like"/>
</dbReference>
<evidence type="ECO:0000256" key="2">
    <source>
        <dbReference type="ARBA" id="ARBA00008770"/>
    </source>
</evidence>
<dbReference type="PANTHER" id="PTHR43768:SF3">
    <property type="entry name" value="TREHALOSE 6-PHOSPHATE PHOSPHATASE"/>
    <property type="match status" value="1"/>
</dbReference>
<keyword evidence="4" id="KW-0479">Metal-binding</keyword>
<dbReference type="SUPFAM" id="SSF56784">
    <property type="entry name" value="HAD-like"/>
    <property type="match status" value="2"/>
</dbReference>
<dbReference type="InterPro" id="IPR023214">
    <property type="entry name" value="HAD_sf"/>
</dbReference>
<dbReference type="Proteomes" id="UP000748752">
    <property type="component" value="Unassembled WGS sequence"/>
</dbReference>
<comment type="function">
    <text evidence="4">Removes the phosphate from trehalose 6-phosphate to produce free trehalose.</text>
</comment>
<reference evidence="5 6" key="1">
    <citation type="journal article" date="2020" name="Microorganisms">
        <title>Osmotic Adaptation and Compatible Solute Biosynthesis of Phototrophic Bacteria as Revealed from Genome Analyses.</title>
        <authorList>
            <person name="Imhoff J.F."/>
            <person name="Rahn T."/>
            <person name="Kunzel S."/>
            <person name="Keller A."/>
            <person name="Neulinger S.C."/>
        </authorList>
    </citation>
    <scope>NUCLEOTIDE SEQUENCE [LARGE SCALE GENOMIC DNA]</scope>
    <source>
        <strain evidence="5 6">DSM 6210</strain>
    </source>
</reference>
<keyword evidence="4" id="KW-0460">Magnesium</keyword>
<dbReference type="CDD" id="cd01627">
    <property type="entry name" value="HAD_TPP"/>
    <property type="match status" value="1"/>
</dbReference>
<keyword evidence="3 4" id="KW-0378">Hydrolase</keyword>
<dbReference type="InterPro" id="IPR023198">
    <property type="entry name" value="PGP-like_dom2"/>
</dbReference>
<evidence type="ECO:0000256" key="3">
    <source>
        <dbReference type="ARBA" id="ARBA00022801"/>
    </source>
</evidence>